<evidence type="ECO:0000313" key="1">
    <source>
        <dbReference type="EnsemblPlants" id="KQL05895"/>
    </source>
</evidence>
<dbReference type="AlphaFoldDB" id="K3ZFW3"/>
<organism evidence="1 2">
    <name type="scientific">Setaria italica</name>
    <name type="common">Foxtail millet</name>
    <name type="synonym">Panicum italicum</name>
    <dbReference type="NCBI Taxonomy" id="4555"/>
    <lineage>
        <taxon>Eukaryota</taxon>
        <taxon>Viridiplantae</taxon>
        <taxon>Streptophyta</taxon>
        <taxon>Embryophyta</taxon>
        <taxon>Tracheophyta</taxon>
        <taxon>Spermatophyta</taxon>
        <taxon>Magnoliopsida</taxon>
        <taxon>Liliopsida</taxon>
        <taxon>Poales</taxon>
        <taxon>Poaceae</taxon>
        <taxon>PACMAD clade</taxon>
        <taxon>Panicoideae</taxon>
        <taxon>Panicodae</taxon>
        <taxon>Paniceae</taxon>
        <taxon>Cenchrinae</taxon>
        <taxon>Setaria</taxon>
    </lineage>
</organism>
<dbReference type="HOGENOM" id="CLU_3053963_0_0_1"/>
<dbReference type="EnsemblPlants" id="KQL05895">
    <property type="protein sequence ID" value="KQL05895"/>
    <property type="gene ID" value="SETIT_005300mg"/>
</dbReference>
<reference evidence="2" key="1">
    <citation type="journal article" date="2012" name="Nat. Biotechnol.">
        <title>Reference genome sequence of the model plant Setaria.</title>
        <authorList>
            <person name="Bennetzen J.L."/>
            <person name="Schmutz J."/>
            <person name="Wang H."/>
            <person name="Percifield R."/>
            <person name="Hawkins J."/>
            <person name="Pontaroli A.C."/>
            <person name="Estep M."/>
            <person name="Feng L."/>
            <person name="Vaughn J.N."/>
            <person name="Grimwood J."/>
            <person name="Jenkins J."/>
            <person name="Barry K."/>
            <person name="Lindquist E."/>
            <person name="Hellsten U."/>
            <person name="Deshpande S."/>
            <person name="Wang X."/>
            <person name="Wu X."/>
            <person name="Mitros T."/>
            <person name="Triplett J."/>
            <person name="Yang X."/>
            <person name="Ye C.Y."/>
            <person name="Mauro-Herrera M."/>
            <person name="Wang L."/>
            <person name="Li P."/>
            <person name="Sharma M."/>
            <person name="Sharma R."/>
            <person name="Ronald P.C."/>
            <person name="Panaud O."/>
            <person name="Kellogg E.A."/>
            <person name="Brutnell T.P."/>
            <person name="Doust A.N."/>
            <person name="Tuskan G.A."/>
            <person name="Rokhsar D."/>
            <person name="Devos K.M."/>
        </authorList>
    </citation>
    <scope>NUCLEOTIDE SEQUENCE [LARGE SCALE GENOMIC DNA]</scope>
    <source>
        <strain evidence="2">cv. Yugu1</strain>
    </source>
</reference>
<dbReference type="EMBL" id="AGNK02005439">
    <property type="status" value="NOT_ANNOTATED_CDS"/>
    <property type="molecule type" value="Genomic_DNA"/>
</dbReference>
<sequence length="54" mass="6192">MSMLTYPVLMLSTNLYLAPAMTTVDQRFMILEGRTCGMLIERRSNCTGHFFSEI</sequence>
<dbReference type="EMBL" id="AGNK02001581">
    <property type="status" value="NOT_ANNOTATED_CDS"/>
    <property type="molecule type" value="Genomic_DNA"/>
</dbReference>
<dbReference type="EnsemblPlants" id="KQK87753">
    <property type="protein sequence ID" value="KQK87753"/>
    <property type="gene ID" value="SETIT_040437mg"/>
</dbReference>
<proteinExistence type="predicted"/>
<dbReference type="EMBL" id="AGNK02003195">
    <property type="status" value="NOT_ANNOTATED_CDS"/>
    <property type="molecule type" value="Genomic_DNA"/>
</dbReference>
<dbReference type="Gramene" id="KQL14520">
    <property type="protein sequence ID" value="KQL14520"/>
    <property type="gene ID" value="SETIT_025465mg"/>
</dbReference>
<reference evidence="1" key="2">
    <citation type="submission" date="2018-08" db="UniProtKB">
        <authorList>
            <consortium name="EnsemblPlants"/>
        </authorList>
    </citation>
    <scope>IDENTIFICATION</scope>
    <source>
        <strain evidence="1">Yugu1</strain>
    </source>
</reference>
<dbReference type="Proteomes" id="UP000004995">
    <property type="component" value="Unassembled WGS sequence"/>
</dbReference>
<protein>
    <submittedName>
        <fullName evidence="1">Uncharacterized protein</fullName>
    </submittedName>
</protein>
<accession>K3ZFW3</accession>
<evidence type="ECO:0000313" key="2">
    <source>
        <dbReference type="Proteomes" id="UP000004995"/>
    </source>
</evidence>
<dbReference type="EnsemblPlants" id="KQL14520">
    <property type="protein sequence ID" value="KQL14520"/>
    <property type="gene ID" value="SETIT_025465mg"/>
</dbReference>
<dbReference type="Gramene" id="KQK87753">
    <property type="protein sequence ID" value="KQK87753"/>
    <property type="gene ID" value="SETIT_040437mg"/>
</dbReference>
<keyword evidence="2" id="KW-1185">Reference proteome</keyword>
<dbReference type="Gramene" id="KQL05895">
    <property type="protein sequence ID" value="KQL05895"/>
    <property type="gene ID" value="SETIT_005300mg"/>
</dbReference>
<name>K3ZFW3_SETIT</name>